<feature type="transmembrane region" description="Helical" evidence="2">
    <location>
        <begin position="118"/>
        <end position="140"/>
    </location>
</feature>
<evidence type="ECO:0000313" key="5">
    <source>
        <dbReference type="EMBL" id="MXO85077.1"/>
    </source>
</evidence>
<gene>
    <name evidence="5" type="ORF">GRI38_03425</name>
</gene>
<dbReference type="InterPro" id="IPR019251">
    <property type="entry name" value="DUF2231_TM"/>
</dbReference>
<evidence type="ECO:0000259" key="4">
    <source>
        <dbReference type="Pfam" id="PF09990"/>
    </source>
</evidence>
<dbReference type="Pfam" id="PF09990">
    <property type="entry name" value="DUF2231"/>
    <property type="match status" value="1"/>
</dbReference>
<feature type="compositionally biased region" description="Low complexity" evidence="1">
    <location>
        <begin position="30"/>
        <end position="62"/>
    </location>
</feature>
<evidence type="ECO:0000256" key="1">
    <source>
        <dbReference type="SAM" id="MobiDB-lite"/>
    </source>
</evidence>
<keyword evidence="2" id="KW-1133">Transmembrane helix</keyword>
<feature type="transmembrane region" description="Helical" evidence="2">
    <location>
        <begin position="177"/>
        <end position="196"/>
    </location>
</feature>
<evidence type="ECO:0000313" key="6">
    <source>
        <dbReference type="Proteomes" id="UP000433104"/>
    </source>
</evidence>
<feature type="domain" description="DUF2231" evidence="4">
    <location>
        <begin position="82"/>
        <end position="201"/>
    </location>
</feature>
<organism evidence="5 6">
    <name type="scientific">Parapontixanthobacter aurantiacus</name>
    <dbReference type="NCBI Taxonomy" id="1463599"/>
    <lineage>
        <taxon>Bacteria</taxon>
        <taxon>Pseudomonadati</taxon>
        <taxon>Pseudomonadota</taxon>
        <taxon>Alphaproteobacteria</taxon>
        <taxon>Sphingomonadales</taxon>
        <taxon>Erythrobacteraceae</taxon>
        <taxon>Parapontixanthobacter</taxon>
    </lineage>
</organism>
<dbReference type="EMBL" id="WTYW01000001">
    <property type="protein sequence ID" value="MXO85077.1"/>
    <property type="molecule type" value="Genomic_DNA"/>
</dbReference>
<dbReference type="Proteomes" id="UP000433104">
    <property type="component" value="Unassembled WGS sequence"/>
</dbReference>
<keyword evidence="6" id="KW-1185">Reference proteome</keyword>
<sequence length="209" mass="21167">MKNIFLIISAICLALFAVPVAAHGPDDEQGASSEAASAQAGSANETQGNAAAQSAAGSTSAQEEGRSDEAHESDSGSILTKLHPATVHFPIALLLMAAATEAFAAARSADASGLYRAVNVMVWGGAIGAVVAAIFGWIHTGLWFGGGTTIQLHRWTGTSIAAISLGAAAISGATNRTALRFVLGFLTLAIFAQGYWGGELAHGPNHLGL</sequence>
<feature type="transmembrane region" description="Helical" evidence="2">
    <location>
        <begin position="152"/>
        <end position="170"/>
    </location>
</feature>
<feature type="transmembrane region" description="Helical" evidence="2">
    <location>
        <begin position="87"/>
        <end position="106"/>
    </location>
</feature>
<accession>A0A844ZDH7</accession>
<dbReference type="RefSeq" id="WP_160681510.1">
    <property type="nucleotide sequence ID" value="NZ_WTYW01000001.1"/>
</dbReference>
<name>A0A844ZDH7_9SPHN</name>
<feature type="signal peptide" evidence="3">
    <location>
        <begin position="1"/>
        <end position="22"/>
    </location>
</feature>
<feature type="compositionally biased region" description="Basic and acidic residues" evidence="1">
    <location>
        <begin position="63"/>
        <end position="74"/>
    </location>
</feature>
<dbReference type="AlphaFoldDB" id="A0A844ZDH7"/>
<comment type="caution">
    <text evidence="5">The sequence shown here is derived from an EMBL/GenBank/DDBJ whole genome shotgun (WGS) entry which is preliminary data.</text>
</comment>
<keyword evidence="2" id="KW-0472">Membrane</keyword>
<evidence type="ECO:0000256" key="2">
    <source>
        <dbReference type="SAM" id="Phobius"/>
    </source>
</evidence>
<keyword evidence="3" id="KW-0732">Signal</keyword>
<keyword evidence="2" id="KW-0812">Transmembrane</keyword>
<dbReference type="OrthoDB" id="7500556at2"/>
<reference evidence="5 6" key="1">
    <citation type="submission" date="2019-12" db="EMBL/GenBank/DDBJ databases">
        <title>Genomic-based taxomic classification of the family Erythrobacteraceae.</title>
        <authorList>
            <person name="Xu L."/>
        </authorList>
    </citation>
    <scope>NUCLEOTIDE SEQUENCE [LARGE SCALE GENOMIC DNA]</scope>
    <source>
        <strain evidence="5 6">MCCC 1A09962</strain>
    </source>
</reference>
<feature type="region of interest" description="Disordered" evidence="1">
    <location>
        <begin position="26"/>
        <end position="76"/>
    </location>
</feature>
<proteinExistence type="predicted"/>
<feature type="chain" id="PRO_5032412739" description="DUF2231 domain-containing protein" evidence="3">
    <location>
        <begin position="23"/>
        <end position="209"/>
    </location>
</feature>
<protein>
    <recommendedName>
        <fullName evidence="4">DUF2231 domain-containing protein</fullName>
    </recommendedName>
</protein>
<evidence type="ECO:0000256" key="3">
    <source>
        <dbReference type="SAM" id="SignalP"/>
    </source>
</evidence>